<proteinExistence type="predicted"/>
<protein>
    <submittedName>
        <fullName evidence="1">Uncharacterized protein</fullName>
    </submittedName>
</protein>
<dbReference type="Proteomes" id="UP000187203">
    <property type="component" value="Unassembled WGS sequence"/>
</dbReference>
<gene>
    <name evidence="1" type="ORF">COLO4_31373</name>
</gene>
<evidence type="ECO:0000313" key="1">
    <source>
        <dbReference type="EMBL" id="OMO65269.1"/>
    </source>
</evidence>
<comment type="caution">
    <text evidence="1">The sequence shown here is derived from an EMBL/GenBank/DDBJ whole genome shotgun (WGS) entry which is preliminary data.</text>
</comment>
<dbReference type="EMBL" id="AWUE01020849">
    <property type="protein sequence ID" value="OMO65269.1"/>
    <property type="molecule type" value="Genomic_DNA"/>
</dbReference>
<accession>A0A1R3H4L8</accession>
<name>A0A1R3H4L8_9ROSI</name>
<sequence length="272" mass="29812">MLGDRAIAIHPDDKRYRRGIELTFPADLEPADNSNKPPKRIGKEGLLGLPYSFEFQESIALKNAPENDLKGFSFFGLAAVRGTAALYSFYPGVFLSTGQALYPLQRLLVWHVIHLIPSLLTQQGIPNHCHTFKVSEEVLFPYALLLLMQLRAPGTSRDYSAWGAVKTGIEKASEASFFSPTLEFVVSRSSCSVEGELSILDANTGSALVTKTGSALETSEETSASPWLVSLPCPPDWVVRHSARRVVYNTGFAVGDSCLLAAYFKDILHQGF</sequence>
<dbReference type="AlphaFoldDB" id="A0A1R3H4L8"/>
<keyword evidence="2" id="KW-1185">Reference proteome</keyword>
<organism evidence="1 2">
    <name type="scientific">Corchorus olitorius</name>
    <dbReference type="NCBI Taxonomy" id="93759"/>
    <lineage>
        <taxon>Eukaryota</taxon>
        <taxon>Viridiplantae</taxon>
        <taxon>Streptophyta</taxon>
        <taxon>Embryophyta</taxon>
        <taxon>Tracheophyta</taxon>
        <taxon>Spermatophyta</taxon>
        <taxon>Magnoliopsida</taxon>
        <taxon>eudicotyledons</taxon>
        <taxon>Gunneridae</taxon>
        <taxon>Pentapetalae</taxon>
        <taxon>rosids</taxon>
        <taxon>malvids</taxon>
        <taxon>Malvales</taxon>
        <taxon>Malvaceae</taxon>
        <taxon>Grewioideae</taxon>
        <taxon>Apeibeae</taxon>
        <taxon>Corchorus</taxon>
    </lineage>
</organism>
<evidence type="ECO:0000313" key="2">
    <source>
        <dbReference type="Proteomes" id="UP000187203"/>
    </source>
</evidence>
<reference evidence="2" key="1">
    <citation type="submission" date="2013-09" db="EMBL/GenBank/DDBJ databases">
        <title>Corchorus olitorius genome sequencing.</title>
        <authorList>
            <person name="Alam M."/>
            <person name="Haque M.S."/>
            <person name="Islam M.S."/>
            <person name="Emdad E.M."/>
            <person name="Islam M.M."/>
            <person name="Ahmed B."/>
            <person name="Halim A."/>
            <person name="Hossen Q.M.M."/>
            <person name="Hossain M.Z."/>
            <person name="Ahmed R."/>
            <person name="Khan M.M."/>
            <person name="Islam R."/>
            <person name="Rashid M.M."/>
            <person name="Khan S.A."/>
            <person name="Rahman M.S."/>
            <person name="Alam M."/>
            <person name="Yahiya A.S."/>
            <person name="Khan M.S."/>
            <person name="Azam M.S."/>
            <person name="Haque T."/>
            <person name="Lashkar M.Z.H."/>
            <person name="Akhand A.I."/>
            <person name="Morshed G."/>
            <person name="Roy S."/>
            <person name="Uddin K.S."/>
            <person name="Rabeya T."/>
            <person name="Hossain A.S."/>
            <person name="Chowdhury A."/>
            <person name="Snigdha A.R."/>
            <person name="Mortoza M.S."/>
            <person name="Matin S.A."/>
            <person name="Hoque S.M.E."/>
            <person name="Islam M.K."/>
            <person name="Roy D.K."/>
            <person name="Haider R."/>
            <person name="Moosa M.M."/>
            <person name="Elias S.M."/>
            <person name="Hasan A.M."/>
            <person name="Jahan S."/>
            <person name="Shafiuddin M."/>
            <person name="Mahmood N."/>
            <person name="Shommy N.S."/>
        </authorList>
    </citation>
    <scope>NUCLEOTIDE SEQUENCE [LARGE SCALE GENOMIC DNA]</scope>
    <source>
        <strain evidence="2">cv. O-4</strain>
    </source>
</reference>